<feature type="chain" id="PRO_5037931421" evidence="1">
    <location>
        <begin position="24"/>
        <end position="182"/>
    </location>
</feature>
<proteinExistence type="predicted"/>
<dbReference type="EMBL" id="ASGP02000001">
    <property type="protein sequence ID" value="KAH9529030.1"/>
    <property type="molecule type" value="Genomic_DNA"/>
</dbReference>
<evidence type="ECO:0000256" key="1">
    <source>
        <dbReference type="SAM" id="SignalP"/>
    </source>
</evidence>
<comment type="caution">
    <text evidence="2">The sequence shown here is derived from an EMBL/GenBank/DDBJ whole genome shotgun (WGS) entry which is preliminary data.</text>
</comment>
<dbReference type="AlphaFoldDB" id="A0A922LDF5"/>
<reference evidence="2" key="1">
    <citation type="submission" date="2013-05" db="EMBL/GenBank/DDBJ databases">
        <authorList>
            <person name="Yim A.K.Y."/>
            <person name="Chan T.F."/>
            <person name="Ji K.M."/>
            <person name="Liu X.Y."/>
            <person name="Zhou J.W."/>
            <person name="Li R.Q."/>
            <person name="Yang K.Y."/>
            <person name="Li J."/>
            <person name="Li M."/>
            <person name="Law P.T.W."/>
            <person name="Wu Y.L."/>
            <person name="Cai Z.L."/>
            <person name="Qin H."/>
            <person name="Bao Y."/>
            <person name="Leung R.K.K."/>
            <person name="Ng P.K.S."/>
            <person name="Zou J."/>
            <person name="Zhong X.J."/>
            <person name="Ran P.X."/>
            <person name="Zhong N.S."/>
            <person name="Liu Z.G."/>
            <person name="Tsui S.K.W."/>
        </authorList>
    </citation>
    <scope>NUCLEOTIDE SEQUENCE</scope>
    <source>
        <strain evidence="2">Derf</strain>
        <tissue evidence="2">Whole organism</tissue>
    </source>
</reference>
<sequence>MLNLQNRMAILVVLLSVIHIIYGAPRNVDDLDDSRTIIFSQVPMNNLVRKCLENIPLKYRERCLRESFEQYAGSLYPQKTRCCTKWSQMECLTKYTYNTIYCDIHQQQNVHRYFNQIRSTSADGSPECVDYRPIEEEVRNWSSDLGRVPKCAANVELEFLENIRENHNDEHQHNEQSEPQQQ</sequence>
<feature type="signal peptide" evidence="1">
    <location>
        <begin position="1"/>
        <end position="23"/>
    </location>
</feature>
<evidence type="ECO:0000313" key="2">
    <source>
        <dbReference type="EMBL" id="KAH9529030.1"/>
    </source>
</evidence>
<keyword evidence="3" id="KW-1185">Reference proteome</keyword>
<evidence type="ECO:0000313" key="3">
    <source>
        <dbReference type="Proteomes" id="UP000790347"/>
    </source>
</evidence>
<keyword evidence="1" id="KW-0732">Signal</keyword>
<accession>A0A922LDF5</accession>
<organism evidence="2 3">
    <name type="scientific">Dermatophagoides farinae</name>
    <name type="common">American house dust mite</name>
    <dbReference type="NCBI Taxonomy" id="6954"/>
    <lineage>
        <taxon>Eukaryota</taxon>
        <taxon>Metazoa</taxon>
        <taxon>Ecdysozoa</taxon>
        <taxon>Arthropoda</taxon>
        <taxon>Chelicerata</taxon>
        <taxon>Arachnida</taxon>
        <taxon>Acari</taxon>
        <taxon>Acariformes</taxon>
        <taxon>Sarcoptiformes</taxon>
        <taxon>Astigmata</taxon>
        <taxon>Psoroptidia</taxon>
        <taxon>Analgoidea</taxon>
        <taxon>Pyroglyphidae</taxon>
        <taxon>Dermatophagoidinae</taxon>
        <taxon>Dermatophagoides</taxon>
    </lineage>
</organism>
<protein>
    <submittedName>
        <fullName evidence="2">Uncharacterized protein</fullName>
    </submittedName>
</protein>
<dbReference type="Proteomes" id="UP000790347">
    <property type="component" value="Unassembled WGS sequence"/>
</dbReference>
<gene>
    <name evidence="2" type="ORF">DERF_002938</name>
</gene>
<reference evidence="2" key="2">
    <citation type="journal article" date="2022" name="Res Sq">
        <title>Comparative Genomics Reveals Insights into the Divergent Evolution of Astigmatic Mites and Household Pest Adaptations.</title>
        <authorList>
            <person name="Xiong Q."/>
            <person name="Wan A.T.-Y."/>
            <person name="Liu X.-Y."/>
            <person name="Fung C.S.-H."/>
            <person name="Xiao X."/>
            <person name="Malainual N."/>
            <person name="Hou J."/>
            <person name="Wang L."/>
            <person name="Wang M."/>
            <person name="Yang K."/>
            <person name="Cui Y."/>
            <person name="Leung E."/>
            <person name="Nong W."/>
            <person name="Shin S.-K."/>
            <person name="Au S."/>
            <person name="Jeong K.Y."/>
            <person name="Chew F.T."/>
            <person name="Hui J."/>
            <person name="Leung T.F."/>
            <person name="Tungtrongchitr A."/>
            <person name="Zhong N."/>
            <person name="Liu Z."/>
            <person name="Tsui S."/>
        </authorList>
    </citation>
    <scope>NUCLEOTIDE SEQUENCE</scope>
    <source>
        <strain evidence="2">Derf</strain>
        <tissue evidence="2">Whole organism</tissue>
    </source>
</reference>
<name>A0A922LDF5_DERFA</name>